<keyword evidence="3" id="KW-1185">Reference proteome</keyword>
<feature type="signal peptide" evidence="1">
    <location>
        <begin position="1"/>
        <end position="16"/>
    </location>
</feature>
<sequence>MQFNVVFLATAVVASASVAMSTTVTGWAGADCTGSSHTYTVKAPECLSLGSGSVKSFSYAGVPHEIKFYLSGGGHDSCTNGAYLVLGSGSGCGTAPAGYNWESVEVL</sequence>
<dbReference type="AlphaFoldDB" id="A0A8H6XNJ8"/>
<reference evidence="2" key="1">
    <citation type="submission" date="2020-05" db="EMBL/GenBank/DDBJ databases">
        <title>Mycena genomes resolve the evolution of fungal bioluminescence.</title>
        <authorList>
            <person name="Tsai I.J."/>
        </authorList>
    </citation>
    <scope>NUCLEOTIDE SEQUENCE</scope>
    <source>
        <strain evidence="2">160909Yilan</strain>
    </source>
</reference>
<proteinExistence type="predicted"/>
<evidence type="ECO:0000313" key="2">
    <source>
        <dbReference type="EMBL" id="KAF7343672.1"/>
    </source>
</evidence>
<dbReference type="OrthoDB" id="2928732at2759"/>
<protein>
    <submittedName>
        <fullName evidence="2">Uncharacterized protein</fullName>
    </submittedName>
</protein>
<comment type="caution">
    <text evidence="2">The sequence shown here is derived from an EMBL/GenBank/DDBJ whole genome shotgun (WGS) entry which is preliminary data.</text>
</comment>
<name>A0A8H6XNJ8_9AGAR</name>
<feature type="chain" id="PRO_5034213271" evidence="1">
    <location>
        <begin position="17"/>
        <end position="107"/>
    </location>
</feature>
<keyword evidence="1" id="KW-0732">Signal</keyword>
<organism evidence="2 3">
    <name type="scientific">Mycena sanguinolenta</name>
    <dbReference type="NCBI Taxonomy" id="230812"/>
    <lineage>
        <taxon>Eukaryota</taxon>
        <taxon>Fungi</taxon>
        <taxon>Dikarya</taxon>
        <taxon>Basidiomycota</taxon>
        <taxon>Agaricomycotina</taxon>
        <taxon>Agaricomycetes</taxon>
        <taxon>Agaricomycetidae</taxon>
        <taxon>Agaricales</taxon>
        <taxon>Marasmiineae</taxon>
        <taxon>Mycenaceae</taxon>
        <taxon>Mycena</taxon>
    </lineage>
</organism>
<dbReference type="Proteomes" id="UP000623467">
    <property type="component" value="Unassembled WGS sequence"/>
</dbReference>
<evidence type="ECO:0000256" key="1">
    <source>
        <dbReference type="SAM" id="SignalP"/>
    </source>
</evidence>
<evidence type="ECO:0000313" key="3">
    <source>
        <dbReference type="Proteomes" id="UP000623467"/>
    </source>
</evidence>
<gene>
    <name evidence="2" type="ORF">MSAN_01947000</name>
</gene>
<dbReference type="EMBL" id="JACAZH010000022">
    <property type="protein sequence ID" value="KAF7343672.1"/>
    <property type="molecule type" value="Genomic_DNA"/>
</dbReference>
<accession>A0A8H6XNJ8</accession>